<evidence type="ECO:0000313" key="2">
    <source>
        <dbReference type="Proteomes" id="UP001575181"/>
    </source>
</evidence>
<sequence>MLEVTVEPGGSSGEEPRAFYLSGHRQEIEAMLDHWPGSGHLYLKVRVRGGAIYILRREDATGRWELRLFHGGREPPLSGA</sequence>
<dbReference type="EMBL" id="JBGUAW010000011">
    <property type="protein sequence ID" value="MFA9462205.1"/>
    <property type="molecule type" value="Genomic_DNA"/>
</dbReference>
<gene>
    <name evidence="1" type="ORF">ACERLL_15410</name>
</gene>
<dbReference type="Proteomes" id="UP001575181">
    <property type="component" value="Unassembled WGS sequence"/>
</dbReference>
<evidence type="ECO:0000313" key="1">
    <source>
        <dbReference type="EMBL" id="MFA9462205.1"/>
    </source>
</evidence>
<organism evidence="1 2">
    <name type="scientific">Thiohalorhabdus methylotrophus</name>
    <dbReference type="NCBI Taxonomy" id="3242694"/>
    <lineage>
        <taxon>Bacteria</taxon>
        <taxon>Pseudomonadati</taxon>
        <taxon>Pseudomonadota</taxon>
        <taxon>Gammaproteobacteria</taxon>
        <taxon>Thiohalorhabdales</taxon>
        <taxon>Thiohalorhabdaceae</taxon>
        <taxon>Thiohalorhabdus</taxon>
    </lineage>
</organism>
<comment type="caution">
    <text evidence="1">The sequence shown here is derived from an EMBL/GenBank/DDBJ whole genome shotgun (WGS) entry which is preliminary data.</text>
</comment>
<dbReference type="RefSeq" id="WP_373656991.1">
    <property type="nucleotide sequence ID" value="NZ_JBGUAW010000011.1"/>
</dbReference>
<protein>
    <submittedName>
        <fullName evidence="1">Uncharacterized protein</fullName>
    </submittedName>
</protein>
<name>A0ABV4TY00_9GAMM</name>
<reference evidence="1 2" key="1">
    <citation type="submission" date="2024-08" db="EMBL/GenBank/DDBJ databases">
        <title>Whole-genome sequencing of halo(alkali)philic microorganisms from hypersaline lakes.</title>
        <authorList>
            <person name="Sorokin D.Y."/>
            <person name="Merkel A.Y."/>
            <person name="Messina E."/>
            <person name="Yakimov M."/>
        </authorList>
    </citation>
    <scope>NUCLEOTIDE SEQUENCE [LARGE SCALE GENOMIC DNA]</scope>
    <source>
        <strain evidence="1 2">Cl-TMA</strain>
    </source>
</reference>
<accession>A0ABV4TY00</accession>
<keyword evidence="2" id="KW-1185">Reference proteome</keyword>
<proteinExistence type="predicted"/>